<name>A0A1M6JRQ0_9CLOT</name>
<dbReference type="InterPro" id="IPR016181">
    <property type="entry name" value="Acyl_CoA_acyltransferase"/>
</dbReference>
<gene>
    <name evidence="2" type="ORF">SAMN02745248_00297</name>
</gene>
<dbReference type="SUPFAM" id="SSF55729">
    <property type="entry name" value="Acyl-CoA N-acyltransferases (Nat)"/>
    <property type="match status" value="1"/>
</dbReference>
<dbReference type="EMBL" id="FRAD01000003">
    <property type="protein sequence ID" value="SHJ49351.1"/>
    <property type="molecule type" value="Genomic_DNA"/>
</dbReference>
<reference evidence="2 3" key="1">
    <citation type="submission" date="2016-11" db="EMBL/GenBank/DDBJ databases">
        <authorList>
            <person name="Jaros S."/>
            <person name="Januszkiewicz K."/>
            <person name="Wedrychowicz H."/>
        </authorList>
    </citation>
    <scope>NUCLEOTIDE SEQUENCE [LARGE SCALE GENOMIC DNA]</scope>
    <source>
        <strain evidence="2 3">DSM 3090</strain>
    </source>
</reference>
<dbReference type="Gene3D" id="3.40.630.30">
    <property type="match status" value="1"/>
</dbReference>
<feature type="domain" description="BioF2-like acetyltransferase" evidence="1">
    <location>
        <begin position="165"/>
        <end position="290"/>
    </location>
</feature>
<dbReference type="RefSeq" id="WP_072901495.1">
    <property type="nucleotide sequence ID" value="NZ_FRAD01000003.1"/>
</dbReference>
<dbReference type="GO" id="GO:0016740">
    <property type="term" value="F:transferase activity"/>
    <property type="evidence" value="ECO:0007669"/>
    <property type="project" value="UniProtKB-KW"/>
</dbReference>
<dbReference type="InterPro" id="IPR038740">
    <property type="entry name" value="BioF2-like_GNAT_dom"/>
</dbReference>
<dbReference type="Pfam" id="PF13480">
    <property type="entry name" value="Acetyltransf_6"/>
    <property type="match status" value="1"/>
</dbReference>
<protein>
    <submittedName>
        <fullName evidence="2">Acetyltransferase (GNAT) domain-containing protein</fullName>
    </submittedName>
</protein>
<sequence length="325" mass="37636">MIKVIEANETYYEKWDEFIQKSTNGTIFHTRKFLSYHGDRFSSGEQFLIILKNNTLIGQIAIFVNEINGKKVAVSPYGASYGGVVLQRQPSYSEGRAIISALIEYLKQNMISEFIITPPINCCSNVSLDTFYFNMLEQGFKIVNQDISSVVKFDDEPIIDRITSKARQFSRKAINNNIKVANESSDLDGYWVVMDKTFKKLGIKPTHTKEQLKNIMTLFPKRVFIDIAYKEDIPIAGITYFVINERVSSSFYLCQDPRYQKYQALTLLVTNALQKFERKGYKYFDFGTSSANMIARENIFSFKEQFSKSGYFRTTFKWQNSIVKY</sequence>
<evidence type="ECO:0000259" key="1">
    <source>
        <dbReference type="Pfam" id="PF13480"/>
    </source>
</evidence>
<evidence type="ECO:0000313" key="2">
    <source>
        <dbReference type="EMBL" id="SHJ49351.1"/>
    </source>
</evidence>
<keyword evidence="3" id="KW-1185">Reference proteome</keyword>
<dbReference type="AlphaFoldDB" id="A0A1M6JRQ0"/>
<accession>A0A1M6JRQ0</accession>
<dbReference type="Proteomes" id="UP000183952">
    <property type="component" value="Unassembled WGS sequence"/>
</dbReference>
<keyword evidence="2" id="KW-0808">Transferase</keyword>
<dbReference type="STRING" id="1121331.SAMN02745248_00297"/>
<dbReference type="InterPro" id="IPR050644">
    <property type="entry name" value="PG_Glycine_Bridge_Synth"/>
</dbReference>
<proteinExistence type="predicted"/>
<dbReference type="PANTHER" id="PTHR36174:SF1">
    <property type="entry name" value="LIPID II:GLYCINE GLYCYLTRANSFERASE"/>
    <property type="match status" value="1"/>
</dbReference>
<dbReference type="OrthoDB" id="9808687at2"/>
<dbReference type="PANTHER" id="PTHR36174">
    <property type="entry name" value="LIPID II:GLYCINE GLYCYLTRANSFERASE"/>
    <property type="match status" value="1"/>
</dbReference>
<organism evidence="2 3">
    <name type="scientific">Hathewaya proteolytica DSM 3090</name>
    <dbReference type="NCBI Taxonomy" id="1121331"/>
    <lineage>
        <taxon>Bacteria</taxon>
        <taxon>Bacillati</taxon>
        <taxon>Bacillota</taxon>
        <taxon>Clostridia</taxon>
        <taxon>Eubacteriales</taxon>
        <taxon>Clostridiaceae</taxon>
        <taxon>Hathewaya</taxon>
    </lineage>
</organism>
<evidence type="ECO:0000313" key="3">
    <source>
        <dbReference type="Proteomes" id="UP000183952"/>
    </source>
</evidence>